<dbReference type="Proteomes" id="UP000290682">
    <property type="component" value="Unassembled WGS sequence"/>
</dbReference>
<evidence type="ECO:0000313" key="2">
    <source>
        <dbReference type="Proteomes" id="UP000290682"/>
    </source>
</evidence>
<organism evidence="1 2">
    <name type="scientific">Crenobacter cavernae</name>
    <dbReference type="NCBI Taxonomy" id="2290923"/>
    <lineage>
        <taxon>Bacteria</taxon>
        <taxon>Pseudomonadati</taxon>
        <taxon>Pseudomonadota</taxon>
        <taxon>Betaproteobacteria</taxon>
        <taxon>Neisseriales</taxon>
        <taxon>Neisseriaceae</taxon>
        <taxon>Crenobacter</taxon>
    </lineage>
</organism>
<sequence length="111" mass="12143">MHPKRCGPPHEAKALTDLPNVGPAMAEDLRLIGITHPGQLAACDPYRLYDELCVSSGARHDPCVIDVLISVVRYMDGQGARVWWDYTAERKASVTGGGSLAEQVASRRSRR</sequence>
<dbReference type="Pfam" id="PF11731">
    <property type="entry name" value="Cdd1"/>
    <property type="match status" value="1"/>
</dbReference>
<name>A0ABY0FAY4_9NEIS</name>
<dbReference type="Gene3D" id="1.10.150.20">
    <property type="entry name" value="5' to 3' exonuclease, C-terminal subdomain"/>
    <property type="match status" value="1"/>
</dbReference>
<keyword evidence="2" id="KW-1185">Reference proteome</keyword>
<proteinExistence type="predicted"/>
<gene>
    <name evidence="1" type="ORF">EBB06_11805</name>
</gene>
<comment type="caution">
    <text evidence="1">The sequence shown here is derived from an EMBL/GenBank/DDBJ whole genome shotgun (WGS) entry which is preliminary data.</text>
</comment>
<protein>
    <submittedName>
        <fullName evidence="1">Mitomycin resistance protein</fullName>
    </submittedName>
</protein>
<dbReference type="RefSeq" id="WP_129213374.1">
    <property type="nucleotide sequence ID" value="NZ_REGR01000014.1"/>
</dbReference>
<accession>A0ABY0FAY4</accession>
<dbReference type="EMBL" id="REGR01000014">
    <property type="protein sequence ID" value="RXZ42826.1"/>
    <property type="molecule type" value="Genomic_DNA"/>
</dbReference>
<reference evidence="1 2" key="1">
    <citation type="submission" date="2018-10" db="EMBL/GenBank/DDBJ databases">
        <title>Draft genome of Fastidiocella sp. strain 375T, a bacterium isolated from a karstic cave dripping water.</title>
        <authorList>
            <person name="Coelho C."/>
            <person name="Verissimo A."/>
            <person name="Tiago I."/>
        </authorList>
    </citation>
    <scope>NUCLEOTIDE SEQUENCE [LARGE SCALE GENOMIC DNA]</scope>
    <source>
        <strain evidence="1 2">CAVE-375</strain>
    </source>
</reference>
<evidence type="ECO:0000313" key="1">
    <source>
        <dbReference type="EMBL" id="RXZ42826.1"/>
    </source>
</evidence>
<dbReference type="InterPro" id="IPR021725">
    <property type="entry name" value="Cdd1"/>
</dbReference>